<feature type="domain" description="CFEM" evidence="18">
    <location>
        <begin position="1"/>
        <end position="112"/>
    </location>
</feature>
<comment type="caution">
    <text evidence="19">The sequence shown here is derived from an EMBL/GenBank/DDBJ whole genome shotgun (WGS) entry which is preliminary data.</text>
</comment>
<evidence type="ECO:0000259" key="18">
    <source>
        <dbReference type="PROSITE" id="PS52012"/>
    </source>
</evidence>
<organism evidence="19 20">
    <name type="scientific">Diplogelasinospora grovesii</name>
    <dbReference type="NCBI Taxonomy" id="303347"/>
    <lineage>
        <taxon>Eukaryota</taxon>
        <taxon>Fungi</taxon>
        <taxon>Dikarya</taxon>
        <taxon>Ascomycota</taxon>
        <taxon>Pezizomycotina</taxon>
        <taxon>Sordariomycetes</taxon>
        <taxon>Sordariomycetidae</taxon>
        <taxon>Sordariales</taxon>
        <taxon>Diplogelasinosporaceae</taxon>
        <taxon>Diplogelasinospora</taxon>
    </lineage>
</organism>
<evidence type="ECO:0000256" key="13">
    <source>
        <dbReference type="ARBA" id="ARBA00023180"/>
    </source>
</evidence>
<keyword evidence="9 17" id="KW-0732">Signal</keyword>
<keyword evidence="5" id="KW-0964">Secreted</keyword>
<keyword evidence="4" id="KW-1003">Cell membrane</keyword>
<keyword evidence="8" id="KW-0479">Metal-binding</keyword>
<feature type="region of interest" description="Disordered" evidence="16">
    <location>
        <begin position="142"/>
        <end position="163"/>
    </location>
</feature>
<evidence type="ECO:0000313" key="19">
    <source>
        <dbReference type="EMBL" id="KAK3943272.1"/>
    </source>
</evidence>
<dbReference type="EMBL" id="MU853767">
    <property type="protein sequence ID" value="KAK3943272.1"/>
    <property type="molecule type" value="Genomic_DNA"/>
</dbReference>
<evidence type="ECO:0000313" key="20">
    <source>
        <dbReference type="Proteomes" id="UP001303473"/>
    </source>
</evidence>
<keyword evidence="14" id="KW-0449">Lipoprotein</keyword>
<evidence type="ECO:0000256" key="6">
    <source>
        <dbReference type="ARBA" id="ARBA00022617"/>
    </source>
</evidence>
<dbReference type="Proteomes" id="UP001303473">
    <property type="component" value="Unassembled WGS sequence"/>
</dbReference>
<evidence type="ECO:0000256" key="5">
    <source>
        <dbReference type="ARBA" id="ARBA00022525"/>
    </source>
</evidence>
<dbReference type="GO" id="GO:0005886">
    <property type="term" value="C:plasma membrane"/>
    <property type="evidence" value="ECO:0007669"/>
    <property type="project" value="UniProtKB-SubCell"/>
</dbReference>
<evidence type="ECO:0000256" key="8">
    <source>
        <dbReference type="ARBA" id="ARBA00022723"/>
    </source>
</evidence>
<keyword evidence="20" id="KW-1185">Reference proteome</keyword>
<name>A0AAN6NGH3_9PEZI</name>
<dbReference type="PANTHER" id="PTHR37928">
    <property type="entry name" value="CFEM DOMAIN PROTEIN (AFU_ORTHOLOGUE AFUA_6G14090)"/>
    <property type="match status" value="1"/>
</dbReference>
<proteinExistence type="inferred from homology"/>
<feature type="compositionally biased region" description="Low complexity" evidence="16">
    <location>
        <begin position="142"/>
        <end position="156"/>
    </location>
</feature>
<keyword evidence="6" id="KW-0349">Heme</keyword>
<reference evidence="20" key="1">
    <citation type="journal article" date="2023" name="Mol. Phylogenet. Evol.">
        <title>Genome-scale phylogeny and comparative genomics of the fungal order Sordariales.</title>
        <authorList>
            <person name="Hensen N."/>
            <person name="Bonometti L."/>
            <person name="Westerberg I."/>
            <person name="Brannstrom I.O."/>
            <person name="Guillou S."/>
            <person name="Cros-Aarteil S."/>
            <person name="Calhoun S."/>
            <person name="Haridas S."/>
            <person name="Kuo A."/>
            <person name="Mondo S."/>
            <person name="Pangilinan J."/>
            <person name="Riley R."/>
            <person name="LaButti K."/>
            <person name="Andreopoulos B."/>
            <person name="Lipzen A."/>
            <person name="Chen C."/>
            <person name="Yan M."/>
            <person name="Daum C."/>
            <person name="Ng V."/>
            <person name="Clum A."/>
            <person name="Steindorff A."/>
            <person name="Ohm R.A."/>
            <person name="Martin F."/>
            <person name="Silar P."/>
            <person name="Natvig D.O."/>
            <person name="Lalanne C."/>
            <person name="Gautier V."/>
            <person name="Ament-Velasquez S.L."/>
            <person name="Kruys A."/>
            <person name="Hutchinson M.I."/>
            <person name="Powell A.J."/>
            <person name="Barry K."/>
            <person name="Miller A.N."/>
            <person name="Grigoriev I.V."/>
            <person name="Debuchy R."/>
            <person name="Gladieux P."/>
            <person name="Hiltunen Thoren M."/>
            <person name="Johannesson H."/>
        </authorList>
    </citation>
    <scope>NUCLEOTIDE SEQUENCE [LARGE SCALE GENOMIC DNA]</scope>
    <source>
        <strain evidence="20">CBS 340.73</strain>
    </source>
</reference>
<dbReference type="InterPro" id="IPR051735">
    <property type="entry name" value="CFEM_domain"/>
</dbReference>
<evidence type="ECO:0000256" key="4">
    <source>
        <dbReference type="ARBA" id="ARBA00022475"/>
    </source>
</evidence>
<dbReference type="Pfam" id="PF05730">
    <property type="entry name" value="CFEM"/>
    <property type="match status" value="1"/>
</dbReference>
<dbReference type="PROSITE" id="PS52012">
    <property type="entry name" value="CFEM"/>
    <property type="match status" value="1"/>
</dbReference>
<dbReference type="SMART" id="SM00747">
    <property type="entry name" value="CFEM"/>
    <property type="match status" value="1"/>
</dbReference>
<keyword evidence="11" id="KW-0472">Membrane</keyword>
<evidence type="ECO:0000256" key="12">
    <source>
        <dbReference type="ARBA" id="ARBA00023157"/>
    </source>
</evidence>
<evidence type="ECO:0000256" key="10">
    <source>
        <dbReference type="ARBA" id="ARBA00023004"/>
    </source>
</evidence>
<dbReference type="GO" id="GO:0046872">
    <property type="term" value="F:metal ion binding"/>
    <property type="evidence" value="ECO:0007669"/>
    <property type="project" value="UniProtKB-KW"/>
</dbReference>
<dbReference type="GO" id="GO:0098552">
    <property type="term" value="C:side of membrane"/>
    <property type="evidence" value="ECO:0007669"/>
    <property type="project" value="UniProtKB-KW"/>
</dbReference>
<dbReference type="PANTHER" id="PTHR37928:SF2">
    <property type="entry name" value="GPI ANCHORED CFEM DOMAIN PROTEIN (AFU_ORTHOLOGUE AFUA_6G10580)"/>
    <property type="match status" value="1"/>
</dbReference>
<evidence type="ECO:0000256" key="9">
    <source>
        <dbReference type="ARBA" id="ARBA00022729"/>
    </source>
</evidence>
<keyword evidence="10" id="KW-0408">Iron</keyword>
<feature type="chain" id="PRO_5042989238" description="CFEM domain-containing protein" evidence="17">
    <location>
        <begin position="20"/>
        <end position="183"/>
    </location>
</feature>
<evidence type="ECO:0000256" key="1">
    <source>
        <dbReference type="ARBA" id="ARBA00004609"/>
    </source>
</evidence>
<protein>
    <recommendedName>
        <fullName evidence="18">CFEM domain-containing protein</fullName>
    </recommendedName>
</protein>
<evidence type="ECO:0000256" key="15">
    <source>
        <dbReference type="PROSITE-ProRule" id="PRU01356"/>
    </source>
</evidence>
<evidence type="ECO:0000256" key="2">
    <source>
        <dbReference type="ARBA" id="ARBA00004613"/>
    </source>
</evidence>
<accession>A0AAN6NGH3</accession>
<feature type="disulfide bond" evidence="15">
    <location>
        <begin position="51"/>
        <end position="84"/>
    </location>
</feature>
<feature type="signal peptide" evidence="17">
    <location>
        <begin position="1"/>
        <end position="19"/>
    </location>
</feature>
<comment type="similarity">
    <text evidence="3">Belongs to the RBT5 family.</text>
</comment>
<sequence>MKVPAVLLSLAGLASVAVAQAPTLPNCAQGCANQFLGSGIGNCGTNPACICADKDFISGISCCLASACNQADQSSAIDFASRFCGANGVTTLPTTVVCASTAASAAATTTASSESAAATTTASSESASATATGSSSGASATNASASSTAAPGSSSSHNAGPRPTAAAGALGAIGGIVAAVAML</sequence>
<keyword evidence="13" id="KW-0325">Glycoprotein</keyword>
<gene>
    <name evidence="19" type="ORF">QBC46DRAFT_378003</name>
</gene>
<keyword evidence="12 15" id="KW-1015">Disulfide bond</keyword>
<dbReference type="InterPro" id="IPR008427">
    <property type="entry name" value="Extracellular_membr_CFEM_dom"/>
</dbReference>
<evidence type="ECO:0000256" key="16">
    <source>
        <dbReference type="SAM" id="MobiDB-lite"/>
    </source>
</evidence>
<dbReference type="GO" id="GO:0005576">
    <property type="term" value="C:extracellular region"/>
    <property type="evidence" value="ECO:0007669"/>
    <property type="project" value="UniProtKB-SubCell"/>
</dbReference>
<dbReference type="AlphaFoldDB" id="A0AAN6NGH3"/>
<evidence type="ECO:0000256" key="14">
    <source>
        <dbReference type="ARBA" id="ARBA00023288"/>
    </source>
</evidence>
<evidence type="ECO:0000256" key="3">
    <source>
        <dbReference type="ARBA" id="ARBA00010031"/>
    </source>
</evidence>
<evidence type="ECO:0000256" key="17">
    <source>
        <dbReference type="SAM" id="SignalP"/>
    </source>
</evidence>
<comment type="caution">
    <text evidence="15">Lacks conserved residue(s) required for the propagation of feature annotation.</text>
</comment>
<comment type="subcellular location">
    <subcellularLocation>
        <location evidence="1">Cell membrane</location>
        <topology evidence="1">Lipid-anchor</topology>
        <topology evidence="1">GPI-anchor</topology>
    </subcellularLocation>
    <subcellularLocation>
        <location evidence="2">Secreted</location>
    </subcellularLocation>
</comment>
<evidence type="ECO:0000256" key="11">
    <source>
        <dbReference type="ARBA" id="ARBA00023136"/>
    </source>
</evidence>
<evidence type="ECO:0000256" key="7">
    <source>
        <dbReference type="ARBA" id="ARBA00022622"/>
    </source>
</evidence>
<keyword evidence="7" id="KW-0336">GPI-anchor</keyword>